<dbReference type="Proteomes" id="UP001195769">
    <property type="component" value="Unassembled WGS sequence"/>
</dbReference>
<evidence type="ECO:0000313" key="4">
    <source>
        <dbReference type="EMBL" id="KAG1892970.1"/>
    </source>
</evidence>
<evidence type="ECO:0000256" key="1">
    <source>
        <dbReference type="ARBA" id="ARBA00022574"/>
    </source>
</evidence>
<keyword evidence="1" id="KW-0853">WD repeat</keyword>
<keyword evidence="2" id="KW-0677">Repeat</keyword>
<evidence type="ECO:0000256" key="3">
    <source>
        <dbReference type="ARBA" id="ARBA00023306"/>
    </source>
</evidence>
<evidence type="ECO:0000256" key="2">
    <source>
        <dbReference type="ARBA" id="ARBA00022737"/>
    </source>
</evidence>
<dbReference type="AlphaFoldDB" id="A0AAD4DS75"/>
<dbReference type="PANTHER" id="PTHR19918">
    <property type="entry name" value="CELL DIVISION CYCLE 20 CDC20 FIZZY -RELATED"/>
    <property type="match status" value="1"/>
</dbReference>
<keyword evidence="5" id="KW-1185">Reference proteome</keyword>
<dbReference type="GO" id="GO:1990757">
    <property type="term" value="F:ubiquitin ligase activator activity"/>
    <property type="evidence" value="ECO:0007669"/>
    <property type="project" value="TreeGrafter"/>
</dbReference>
<dbReference type="Gene3D" id="2.130.10.10">
    <property type="entry name" value="YVTN repeat-like/Quinoprotein amine dehydrogenase"/>
    <property type="match status" value="1"/>
</dbReference>
<sequence>MTPAGRQLQLDCQRGVFGGFHKLCKSLLISGWLPDAPVTYNLFKCNNNTPTYVCKTPYRVLNAPELADDFYLNLVNWSNMNVLGVGLGSCVYLWTAHNSPVSNDTVGSVSWVQKCSRQDRKTVWCTIEMSEKPLTIRSSVTLLLLIWYSTCSPCKREFNCKIVFPA</sequence>
<dbReference type="GO" id="GO:0005680">
    <property type="term" value="C:anaphase-promoting complex"/>
    <property type="evidence" value="ECO:0007669"/>
    <property type="project" value="TreeGrafter"/>
</dbReference>
<dbReference type="RefSeq" id="XP_041218546.1">
    <property type="nucleotide sequence ID" value="XM_041377737.1"/>
</dbReference>
<name>A0AAD4DS75_9AGAM</name>
<dbReference type="GO" id="GO:0010997">
    <property type="term" value="F:anaphase-promoting complex binding"/>
    <property type="evidence" value="ECO:0007669"/>
    <property type="project" value="InterPro"/>
</dbReference>
<organism evidence="4 5">
    <name type="scientific">Suillus fuscotomentosus</name>
    <dbReference type="NCBI Taxonomy" id="1912939"/>
    <lineage>
        <taxon>Eukaryota</taxon>
        <taxon>Fungi</taxon>
        <taxon>Dikarya</taxon>
        <taxon>Basidiomycota</taxon>
        <taxon>Agaricomycotina</taxon>
        <taxon>Agaricomycetes</taxon>
        <taxon>Agaricomycetidae</taxon>
        <taxon>Boletales</taxon>
        <taxon>Suillineae</taxon>
        <taxon>Suillaceae</taxon>
        <taxon>Suillus</taxon>
    </lineage>
</organism>
<dbReference type="GO" id="GO:0031145">
    <property type="term" value="P:anaphase-promoting complex-dependent catabolic process"/>
    <property type="evidence" value="ECO:0007669"/>
    <property type="project" value="TreeGrafter"/>
</dbReference>
<dbReference type="EMBL" id="JABBWK010000112">
    <property type="protein sequence ID" value="KAG1892970.1"/>
    <property type="molecule type" value="Genomic_DNA"/>
</dbReference>
<keyword evidence="3" id="KW-0131">Cell cycle</keyword>
<gene>
    <name evidence="4" type="ORF">F5891DRAFT_986294</name>
</gene>
<accession>A0AAD4DS75</accession>
<protein>
    <submittedName>
        <fullName evidence="4">Uncharacterized protein</fullName>
    </submittedName>
</protein>
<dbReference type="PANTHER" id="PTHR19918:SF1">
    <property type="entry name" value="FIZZY-RELATED PROTEIN HOMOLOG"/>
    <property type="match status" value="1"/>
</dbReference>
<evidence type="ECO:0000313" key="5">
    <source>
        <dbReference type="Proteomes" id="UP001195769"/>
    </source>
</evidence>
<dbReference type="GeneID" id="64672035"/>
<dbReference type="InterPro" id="IPR033010">
    <property type="entry name" value="Cdc20/Fizzy"/>
</dbReference>
<reference evidence="4" key="1">
    <citation type="journal article" date="2020" name="New Phytol.">
        <title>Comparative genomics reveals dynamic genome evolution in host specialist ectomycorrhizal fungi.</title>
        <authorList>
            <person name="Lofgren L.A."/>
            <person name="Nguyen N.H."/>
            <person name="Vilgalys R."/>
            <person name="Ruytinx J."/>
            <person name="Liao H.L."/>
            <person name="Branco S."/>
            <person name="Kuo A."/>
            <person name="LaButti K."/>
            <person name="Lipzen A."/>
            <person name="Andreopoulos W."/>
            <person name="Pangilinan J."/>
            <person name="Riley R."/>
            <person name="Hundley H."/>
            <person name="Na H."/>
            <person name="Barry K."/>
            <person name="Grigoriev I.V."/>
            <person name="Stajich J.E."/>
            <person name="Kennedy P.G."/>
        </authorList>
    </citation>
    <scope>NUCLEOTIDE SEQUENCE</scope>
    <source>
        <strain evidence="4">FC203</strain>
    </source>
</reference>
<proteinExistence type="predicted"/>
<comment type="caution">
    <text evidence="4">The sequence shown here is derived from an EMBL/GenBank/DDBJ whole genome shotgun (WGS) entry which is preliminary data.</text>
</comment>
<dbReference type="GO" id="GO:1905786">
    <property type="term" value="P:positive regulation of anaphase-promoting complex-dependent catabolic process"/>
    <property type="evidence" value="ECO:0007669"/>
    <property type="project" value="TreeGrafter"/>
</dbReference>
<dbReference type="InterPro" id="IPR015943">
    <property type="entry name" value="WD40/YVTN_repeat-like_dom_sf"/>
</dbReference>